<accession>A0A7D4Q6U3</accession>
<dbReference type="SUPFAM" id="SSF74653">
    <property type="entry name" value="TolA/TonB C-terminal domain"/>
    <property type="match status" value="1"/>
</dbReference>
<keyword evidence="2" id="KW-1185">Reference proteome</keyword>
<sequence>MQNSCKKLLILSIVIFISQALRAQKLVYMGIDHMSKGVKEAFYVLRDDPHVKQGEYKLLRQRNYIPIYKGFYKNNLKDSLWREYDIREQLIAEGYYKAGAKTGVWKYYTDEEVTDEYDFNKSQLTYHRITNTDTVQTYKIIQGRDTLYSRVSRAPILLGDLRCLTNKFIDLFKEPHATKFEEVEGAATIAFTVDEQGHLSDFHLIKSIKNIDNEAIVALVKQTDMIWLPAMMDGKPVKSICKVPIRLF</sequence>
<dbReference type="Gene3D" id="3.30.1150.10">
    <property type="match status" value="1"/>
</dbReference>
<name>A0A7D4Q6U3_9SPHI</name>
<reference evidence="1 2" key="1">
    <citation type="submission" date="2020-05" db="EMBL/GenBank/DDBJ databases">
        <title>Mucilaginibacter mali sp. nov.</title>
        <authorList>
            <person name="Kim H.S."/>
            <person name="Lee K.C."/>
            <person name="Suh M.K."/>
            <person name="Kim J.-S."/>
            <person name="Han K.-I."/>
            <person name="Eom M.K."/>
            <person name="Shin Y.K."/>
            <person name="Lee J.-S."/>
        </authorList>
    </citation>
    <scope>NUCLEOTIDE SEQUENCE [LARGE SCALE GENOMIC DNA]</scope>
    <source>
        <strain evidence="1 2">G2-14</strain>
    </source>
</reference>
<dbReference type="RefSeq" id="WP_173417176.1">
    <property type="nucleotide sequence ID" value="NZ_CP054139.1"/>
</dbReference>
<dbReference type="Gene3D" id="2.20.110.10">
    <property type="entry name" value="Histone H3 K4-specific methyltransferase SET7/9 N-terminal domain"/>
    <property type="match status" value="1"/>
</dbReference>
<dbReference type="SUPFAM" id="SSF82185">
    <property type="entry name" value="Histone H3 K4-specific methyltransferase SET7/9 N-terminal domain"/>
    <property type="match status" value="1"/>
</dbReference>
<protein>
    <submittedName>
        <fullName evidence="1">Energy transducer TonB</fullName>
    </submittedName>
</protein>
<dbReference type="Proteomes" id="UP000505355">
    <property type="component" value="Chromosome"/>
</dbReference>
<organism evidence="1 2">
    <name type="scientific">Mucilaginibacter mali</name>
    <dbReference type="NCBI Taxonomy" id="2740462"/>
    <lineage>
        <taxon>Bacteria</taxon>
        <taxon>Pseudomonadati</taxon>
        <taxon>Bacteroidota</taxon>
        <taxon>Sphingobacteriia</taxon>
        <taxon>Sphingobacteriales</taxon>
        <taxon>Sphingobacteriaceae</taxon>
        <taxon>Mucilaginibacter</taxon>
    </lineage>
</organism>
<dbReference type="EMBL" id="CP054139">
    <property type="protein sequence ID" value="QKJ32527.1"/>
    <property type="molecule type" value="Genomic_DNA"/>
</dbReference>
<gene>
    <name evidence="1" type="ORF">HQ865_23110</name>
</gene>
<dbReference type="AlphaFoldDB" id="A0A7D4Q6U3"/>
<proteinExistence type="predicted"/>
<evidence type="ECO:0000313" key="2">
    <source>
        <dbReference type="Proteomes" id="UP000505355"/>
    </source>
</evidence>
<dbReference type="KEGG" id="mmab:HQ865_23110"/>
<evidence type="ECO:0000313" key="1">
    <source>
        <dbReference type="EMBL" id="QKJ32527.1"/>
    </source>
</evidence>